<keyword evidence="10" id="KW-0249">Electron transport</keyword>
<evidence type="ECO:0000256" key="12">
    <source>
        <dbReference type="ARBA" id="ARBA00023136"/>
    </source>
</evidence>
<feature type="binding site" evidence="17">
    <location>
        <position position="205"/>
    </location>
    <ligand>
        <name>FAD</name>
        <dbReference type="ChEBI" id="CHEBI:57692"/>
    </ligand>
</feature>
<dbReference type="GO" id="GO:0016972">
    <property type="term" value="F:thiol oxidase activity"/>
    <property type="evidence" value="ECO:0007669"/>
    <property type="project" value="InterPro"/>
</dbReference>
<keyword evidence="11" id="KW-0560">Oxidoreductase</keyword>
<dbReference type="AlphaFoldDB" id="A0AAV0QUA6"/>
<sequence>MAESVMDNKKSVSEGGNRRRWAVFFAMTVLIIALSAASTAAPKISLFGKFNTLCSCSQQQWRAQKYTGIVEDCCCNYETANLLNEEVLYPSLQELVKTPFFRYFKVKLWCDCPFWPDDGMCKLRDCSVCECPDNEFPELFKRPFRRGLPSDAPKCQEGKPEATVDRTLDHRAFRGWKVTDNPWTNDDETDNAEMTYVNLQLNPERYTGYTGPSARRIWDAVYSESLSTDPSEELCQEERLLYKLISGLHSSISIHIAADYLLNEDTNSWGENLTLMYDRVLRYPERVGNLYFTYLFVLRAVTKTARYLEQAEYDIGNPTEDLKAHSLIKQLLYNPKLQAACPLPFDEAKLWKGQRGPELKQKTQEQFRNISALMDCVGCEKCRLWGKLQVLGLGTALKILFSDNGEDKIFRTLQRNEAIALINLLNRLSESVKFVHEKGAALERTMEQQSGFFPIANVLLAKVWPFSSSLLR</sequence>
<evidence type="ECO:0000256" key="9">
    <source>
        <dbReference type="ARBA" id="ARBA00022827"/>
    </source>
</evidence>
<comment type="cofactor">
    <cofactor evidence="1 17">
        <name>FAD</name>
        <dbReference type="ChEBI" id="CHEBI:57692"/>
    </cofactor>
</comment>
<evidence type="ECO:0000256" key="2">
    <source>
        <dbReference type="ARBA" id="ARBA00004367"/>
    </source>
</evidence>
<evidence type="ECO:0000256" key="15">
    <source>
        <dbReference type="ARBA" id="ARBA00023284"/>
    </source>
</evidence>
<dbReference type="Proteomes" id="UP001154282">
    <property type="component" value="Unassembled WGS sequence"/>
</dbReference>
<keyword evidence="19" id="KW-1133">Transmembrane helix</keyword>
<evidence type="ECO:0000256" key="10">
    <source>
        <dbReference type="ARBA" id="ARBA00022982"/>
    </source>
</evidence>
<dbReference type="PANTHER" id="PTHR12613:SF0">
    <property type="entry name" value="ERO1-LIKE PROTEIN"/>
    <property type="match status" value="1"/>
</dbReference>
<name>A0AAV0QUA6_9ROSI</name>
<keyword evidence="14" id="KW-0325">Glycoprotein</keyword>
<comment type="subcellular location">
    <subcellularLocation>
        <location evidence="2">Endoplasmic reticulum membrane</location>
        <topology evidence="2">Peripheral membrane protein</topology>
        <orientation evidence="2">Lumenal side</orientation>
    </subcellularLocation>
</comment>
<evidence type="ECO:0000256" key="19">
    <source>
        <dbReference type="SAM" id="Phobius"/>
    </source>
</evidence>
<feature type="disulfide bond" description="Redox-active" evidence="18">
    <location>
        <begin position="379"/>
        <end position="382"/>
    </location>
</feature>
<keyword evidence="21" id="KW-1185">Reference proteome</keyword>
<evidence type="ECO:0000256" key="5">
    <source>
        <dbReference type="ARBA" id="ARBA00022448"/>
    </source>
</evidence>
<accession>A0AAV0QUA6</accession>
<organism evidence="20 21">
    <name type="scientific">Linum tenue</name>
    <dbReference type="NCBI Taxonomy" id="586396"/>
    <lineage>
        <taxon>Eukaryota</taxon>
        <taxon>Viridiplantae</taxon>
        <taxon>Streptophyta</taxon>
        <taxon>Embryophyta</taxon>
        <taxon>Tracheophyta</taxon>
        <taxon>Spermatophyta</taxon>
        <taxon>Magnoliopsida</taxon>
        <taxon>eudicotyledons</taxon>
        <taxon>Gunneridae</taxon>
        <taxon>Pentapetalae</taxon>
        <taxon>rosids</taxon>
        <taxon>fabids</taxon>
        <taxon>Malpighiales</taxon>
        <taxon>Linaceae</taxon>
        <taxon>Linum</taxon>
    </lineage>
</organism>
<feature type="binding site" evidence="17">
    <location>
        <position position="249"/>
    </location>
    <ligand>
        <name>FAD</name>
        <dbReference type="ChEBI" id="CHEBI:57692"/>
    </ligand>
</feature>
<dbReference type="PANTHER" id="PTHR12613">
    <property type="entry name" value="ERO1-RELATED"/>
    <property type="match status" value="1"/>
</dbReference>
<proteinExistence type="inferred from homology"/>
<protein>
    <recommendedName>
        <fullName evidence="22">Endoplasmic reticulum oxidoreductin-1-like</fullName>
    </recommendedName>
</protein>
<evidence type="ECO:0000256" key="18">
    <source>
        <dbReference type="PIRSR" id="PIRSR017205-3"/>
    </source>
</evidence>
<feature type="binding site" evidence="17">
    <location>
        <position position="279"/>
    </location>
    <ligand>
        <name>FAD</name>
        <dbReference type="ChEBI" id="CHEBI:57692"/>
    </ligand>
</feature>
<evidence type="ECO:0000256" key="4">
    <source>
        <dbReference type="ARBA" id="ARBA00011802"/>
    </source>
</evidence>
<keyword evidence="19" id="KW-0812">Transmembrane</keyword>
<feature type="binding site" evidence="17">
    <location>
        <position position="246"/>
    </location>
    <ligand>
        <name>FAD</name>
        <dbReference type="ChEBI" id="CHEBI:57692"/>
    </ligand>
</feature>
<evidence type="ECO:0000256" key="8">
    <source>
        <dbReference type="ARBA" id="ARBA00022824"/>
    </source>
</evidence>
<feature type="binding site" evidence="17">
    <location>
        <position position="207"/>
    </location>
    <ligand>
        <name>FAD</name>
        <dbReference type="ChEBI" id="CHEBI:57692"/>
    </ligand>
</feature>
<evidence type="ECO:0000256" key="16">
    <source>
        <dbReference type="PIRSR" id="PIRSR017205-1"/>
    </source>
</evidence>
<evidence type="ECO:0000256" key="11">
    <source>
        <dbReference type="ARBA" id="ARBA00023002"/>
    </source>
</evidence>
<feature type="binding site" evidence="17">
    <location>
        <position position="218"/>
    </location>
    <ligand>
        <name>FAD</name>
        <dbReference type="ChEBI" id="CHEBI:57692"/>
    </ligand>
</feature>
<dbReference type="GO" id="GO:0071949">
    <property type="term" value="F:FAD binding"/>
    <property type="evidence" value="ECO:0007669"/>
    <property type="project" value="InterPro"/>
</dbReference>
<evidence type="ECO:0000256" key="14">
    <source>
        <dbReference type="ARBA" id="ARBA00023180"/>
    </source>
</evidence>
<keyword evidence="15" id="KW-0676">Redox-active center</keyword>
<gene>
    <name evidence="20" type="ORF">LITE_LOCUS44789</name>
</gene>
<feature type="disulfide bond" description="Redox-active" evidence="18">
    <location>
        <begin position="121"/>
        <end position="126"/>
    </location>
</feature>
<feature type="active site" description="Nucleophile" evidence="16">
    <location>
        <position position="379"/>
    </location>
</feature>
<keyword evidence="5" id="KW-0813">Transport</keyword>
<dbReference type="GO" id="GO:0005789">
    <property type="term" value="C:endoplasmic reticulum membrane"/>
    <property type="evidence" value="ECO:0007669"/>
    <property type="project" value="UniProtKB-SubCell"/>
</dbReference>
<dbReference type="Pfam" id="PF04137">
    <property type="entry name" value="ERO1"/>
    <property type="match status" value="1"/>
</dbReference>
<evidence type="ECO:0000256" key="13">
    <source>
        <dbReference type="ARBA" id="ARBA00023157"/>
    </source>
</evidence>
<evidence type="ECO:0000256" key="17">
    <source>
        <dbReference type="PIRSR" id="PIRSR017205-2"/>
    </source>
</evidence>
<evidence type="ECO:0000313" key="20">
    <source>
        <dbReference type="EMBL" id="CAI0548481.1"/>
    </source>
</evidence>
<keyword evidence="13 18" id="KW-1015">Disulfide bond</keyword>
<comment type="similarity">
    <text evidence="3">Belongs to the EROs family.</text>
</comment>
<evidence type="ECO:0000256" key="3">
    <source>
        <dbReference type="ARBA" id="ARBA00008277"/>
    </source>
</evidence>
<keyword evidence="8" id="KW-0256">Endoplasmic reticulum</keyword>
<comment type="subunit">
    <text evidence="4">May function both as a monomer and a homodimer.</text>
</comment>
<comment type="caution">
    <text evidence="20">The sequence shown here is derived from an EMBL/GenBank/DDBJ whole genome shotgun (WGS) entry which is preliminary data.</text>
</comment>
<feature type="transmembrane region" description="Helical" evidence="19">
    <location>
        <begin position="21"/>
        <end position="41"/>
    </location>
</feature>
<feature type="active site" evidence="16">
    <location>
        <position position="382"/>
    </location>
</feature>
<keyword evidence="9 17" id="KW-0274">FAD</keyword>
<dbReference type="SUPFAM" id="SSF110019">
    <property type="entry name" value="ERO1-like"/>
    <property type="match status" value="1"/>
</dbReference>
<evidence type="ECO:0008006" key="22">
    <source>
        <dbReference type="Google" id="ProtNLM"/>
    </source>
</evidence>
<evidence type="ECO:0000256" key="7">
    <source>
        <dbReference type="ARBA" id="ARBA00022729"/>
    </source>
</evidence>
<dbReference type="InterPro" id="IPR007266">
    <property type="entry name" value="Ero1"/>
</dbReference>
<keyword evidence="6" id="KW-0285">Flavoprotein</keyword>
<dbReference type="InterPro" id="IPR037192">
    <property type="entry name" value="ERO1-like_sf"/>
</dbReference>
<evidence type="ECO:0000256" key="6">
    <source>
        <dbReference type="ARBA" id="ARBA00022630"/>
    </source>
</evidence>
<keyword evidence="7" id="KW-0732">Signal</keyword>
<evidence type="ECO:0000313" key="21">
    <source>
        <dbReference type="Proteomes" id="UP001154282"/>
    </source>
</evidence>
<dbReference type="EMBL" id="CAMGYJ010000010">
    <property type="protein sequence ID" value="CAI0548481.1"/>
    <property type="molecule type" value="Genomic_DNA"/>
</dbReference>
<dbReference type="GO" id="GO:0034975">
    <property type="term" value="P:protein folding in endoplasmic reticulum"/>
    <property type="evidence" value="ECO:0007669"/>
    <property type="project" value="InterPro"/>
</dbReference>
<keyword evidence="12 19" id="KW-0472">Membrane</keyword>
<dbReference type="GO" id="GO:0015035">
    <property type="term" value="F:protein-disulfide reductase activity"/>
    <property type="evidence" value="ECO:0007669"/>
    <property type="project" value="InterPro"/>
</dbReference>
<evidence type="ECO:0000256" key="1">
    <source>
        <dbReference type="ARBA" id="ARBA00001974"/>
    </source>
</evidence>
<dbReference type="PIRSF" id="PIRSF017205">
    <property type="entry name" value="ERO1"/>
    <property type="match status" value="1"/>
</dbReference>
<reference evidence="20" key="1">
    <citation type="submission" date="2022-08" db="EMBL/GenBank/DDBJ databases">
        <authorList>
            <person name="Gutierrez-Valencia J."/>
        </authorList>
    </citation>
    <scope>NUCLEOTIDE SEQUENCE</scope>
</reference>